<dbReference type="OrthoDB" id="7614340at2759"/>
<reference evidence="5 6" key="1">
    <citation type="submission" date="2015-04" db="EMBL/GenBank/DDBJ databases">
        <title>Lasius niger genome sequencing.</title>
        <authorList>
            <person name="Konorov E.A."/>
            <person name="Nikitin M.A."/>
            <person name="Kirill M.V."/>
            <person name="Chang P."/>
        </authorList>
    </citation>
    <scope>NUCLEOTIDE SEQUENCE [LARGE SCALE GENOMIC DNA]</scope>
    <source>
        <tissue evidence="5">Whole</tissue>
    </source>
</reference>
<keyword evidence="1" id="KW-0479">Metal-binding</keyword>
<proteinExistence type="predicted"/>
<dbReference type="InterPro" id="IPR036875">
    <property type="entry name" value="Znf_CCHC_sf"/>
</dbReference>
<name>A0A0J7K5T1_LASNI</name>
<evidence type="ECO:0000313" key="6">
    <source>
        <dbReference type="Proteomes" id="UP000036403"/>
    </source>
</evidence>
<feature type="coiled-coil region" evidence="2">
    <location>
        <begin position="13"/>
        <end position="54"/>
    </location>
</feature>
<feature type="compositionally biased region" description="Acidic residues" evidence="3">
    <location>
        <begin position="168"/>
        <end position="179"/>
    </location>
</feature>
<dbReference type="Gene3D" id="4.10.60.10">
    <property type="entry name" value="Zinc finger, CCHC-type"/>
    <property type="match status" value="1"/>
</dbReference>
<dbReference type="PROSITE" id="PS50158">
    <property type="entry name" value="ZF_CCHC"/>
    <property type="match status" value="1"/>
</dbReference>
<dbReference type="GO" id="GO:0008270">
    <property type="term" value="F:zinc ion binding"/>
    <property type="evidence" value="ECO:0007669"/>
    <property type="project" value="UniProtKB-KW"/>
</dbReference>
<keyword evidence="1" id="KW-0862">Zinc</keyword>
<protein>
    <submittedName>
        <fullName evidence="5">Rna-dependent dna polymerase</fullName>
    </submittedName>
</protein>
<keyword evidence="2" id="KW-0175">Coiled coil</keyword>
<dbReference type="PaxDb" id="67767-A0A0J7K5T1"/>
<dbReference type="InterPro" id="IPR051714">
    <property type="entry name" value="Znf_CCHC_NABP"/>
</dbReference>
<evidence type="ECO:0000256" key="2">
    <source>
        <dbReference type="SAM" id="Coils"/>
    </source>
</evidence>
<feature type="region of interest" description="Disordered" evidence="3">
    <location>
        <begin position="156"/>
        <end position="179"/>
    </location>
</feature>
<dbReference type="SMART" id="SM00343">
    <property type="entry name" value="ZnF_C2HC"/>
    <property type="match status" value="2"/>
</dbReference>
<dbReference type="EMBL" id="LBMM01013632">
    <property type="protein sequence ID" value="KMQ85551.1"/>
    <property type="molecule type" value="Genomic_DNA"/>
</dbReference>
<keyword evidence="6" id="KW-1185">Reference proteome</keyword>
<gene>
    <name evidence="5" type="ORF">RF55_15825</name>
</gene>
<sequence>MAAETEQLKARSLSELSNLRMKKEENIDAYVNRAEALRNQCVQLGKNIEDYELRMYIIRGLRTEFDQNVRVLETQSDITINNIRYALKQEELRRSVKKEEKTSKEEYVRRAKEKTKNDVTCYNCGMKGHISSECRNKQKCFNCQGFNHIAAECKQPKKDSEKIREAEEKDEDVEEMRSH</sequence>
<dbReference type="Pfam" id="PF14223">
    <property type="entry name" value="Retrotran_gag_2"/>
    <property type="match status" value="1"/>
</dbReference>
<dbReference type="PANTHER" id="PTHR23002">
    <property type="entry name" value="ZINC FINGER CCHC DOMAIN CONTAINING PROTEIN"/>
    <property type="match status" value="1"/>
</dbReference>
<evidence type="ECO:0000313" key="5">
    <source>
        <dbReference type="EMBL" id="KMQ85551.1"/>
    </source>
</evidence>
<comment type="caution">
    <text evidence="5">The sequence shown here is derived from an EMBL/GenBank/DDBJ whole genome shotgun (WGS) entry which is preliminary data.</text>
</comment>
<dbReference type="InterPro" id="IPR001878">
    <property type="entry name" value="Znf_CCHC"/>
</dbReference>
<feature type="domain" description="CCHC-type" evidence="4">
    <location>
        <begin position="121"/>
        <end position="136"/>
    </location>
</feature>
<organism evidence="5 6">
    <name type="scientific">Lasius niger</name>
    <name type="common">Black garden ant</name>
    <dbReference type="NCBI Taxonomy" id="67767"/>
    <lineage>
        <taxon>Eukaryota</taxon>
        <taxon>Metazoa</taxon>
        <taxon>Ecdysozoa</taxon>
        <taxon>Arthropoda</taxon>
        <taxon>Hexapoda</taxon>
        <taxon>Insecta</taxon>
        <taxon>Pterygota</taxon>
        <taxon>Neoptera</taxon>
        <taxon>Endopterygota</taxon>
        <taxon>Hymenoptera</taxon>
        <taxon>Apocrita</taxon>
        <taxon>Aculeata</taxon>
        <taxon>Formicoidea</taxon>
        <taxon>Formicidae</taxon>
        <taxon>Formicinae</taxon>
        <taxon>Lasius</taxon>
        <taxon>Lasius</taxon>
    </lineage>
</organism>
<evidence type="ECO:0000259" key="4">
    <source>
        <dbReference type="PROSITE" id="PS50158"/>
    </source>
</evidence>
<keyword evidence="1" id="KW-0863">Zinc-finger</keyword>
<dbReference type="Proteomes" id="UP000036403">
    <property type="component" value="Unassembled WGS sequence"/>
</dbReference>
<dbReference type="Pfam" id="PF00098">
    <property type="entry name" value="zf-CCHC"/>
    <property type="match status" value="2"/>
</dbReference>
<dbReference type="GO" id="GO:0003676">
    <property type="term" value="F:nucleic acid binding"/>
    <property type="evidence" value="ECO:0007669"/>
    <property type="project" value="InterPro"/>
</dbReference>
<evidence type="ECO:0000256" key="3">
    <source>
        <dbReference type="SAM" id="MobiDB-lite"/>
    </source>
</evidence>
<evidence type="ECO:0000256" key="1">
    <source>
        <dbReference type="PROSITE-ProRule" id="PRU00047"/>
    </source>
</evidence>
<feature type="compositionally biased region" description="Basic and acidic residues" evidence="3">
    <location>
        <begin position="156"/>
        <end position="167"/>
    </location>
</feature>
<accession>A0A0J7K5T1</accession>
<dbReference type="AlphaFoldDB" id="A0A0J7K5T1"/>
<dbReference type="SUPFAM" id="SSF57756">
    <property type="entry name" value="Retrovirus zinc finger-like domains"/>
    <property type="match status" value="1"/>
</dbReference>